<sequence length="73" mass="8248">MPPFTIMLRPIEMGQVLHRALHNLPPKYHVRLKHQGRLLAVLQGDTYQEATERAQRLVAALSITDGGVTYEQA</sequence>
<dbReference type="EMBL" id="LT629705">
    <property type="protein sequence ID" value="SDP41056.1"/>
    <property type="molecule type" value="Genomic_DNA"/>
</dbReference>
<organism evidence="1 2">
    <name type="scientific">Pseudomonas arsenicoxydans</name>
    <dbReference type="NCBI Taxonomy" id="702115"/>
    <lineage>
        <taxon>Bacteria</taxon>
        <taxon>Pseudomonadati</taxon>
        <taxon>Pseudomonadota</taxon>
        <taxon>Gammaproteobacteria</taxon>
        <taxon>Pseudomonadales</taxon>
        <taxon>Pseudomonadaceae</taxon>
        <taxon>Pseudomonas</taxon>
    </lineage>
</organism>
<dbReference type="Proteomes" id="UP000198827">
    <property type="component" value="Chromosome I"/>
</dbReference>
<reference evidence="1 2" key="1">
    <citation type="submission" date="2016-10" db="EMBL/GenBank/DDBJ databases">
        <authorList>
            <person name="de Groot N.N."/>
        </authorList>
    </citation>
    <scope>NUCLEOTIDE SEQUENCE [LARGE SCALE GENOMIC DNA]</scope>
    <source>
        <strain evidence="1 2">CECT 7543</strain>
    </source>
</reference>
<proteinExistence type="predicted"/>
<accession>A0A1H0SIT3</accession>
<name>A0A1H0SIT3_9PSED</name>
<evidence type="ECO:0000313" key="1">
    <source>
        <dbReference type="EMBL" id="SDP41056.1"/>
    </source>
</evidence>
<dbReference type="AlphaFoldDB" id="A0A1H0SIT3"/>
<gene>
    <name evidence="1" type="ORF">SAMN04489798_5671</name>
</gene>
<protein>
    <submittedName>
        <fullName evidence="1">Uncharacterized protein</fullName>
    </submittedName>
</protein>
<dbReference type="RefSeq" id="WP_231997074.1">
    <property type="nucleotide sequence ID" value="NZ_LT629705.1"/>
</dbReference>
<evidence type="ECO:0000313" key="2">
    <source>
        <dbReference type="Proteomes" id="UP000198827"/>
    </source>
</evidence>